<reference evidence="1 2" key="1">
    <citation type="journal article" date="2019" name="Sci. Rep.">
        <title>Orb-weaving spider Araneus ventricosus genome elucidates the spidroin gene catalogue.</title>
        <authorList>
            <person name="Kono N."/>
            <person name="Nakamura H."/>
            <person name="Ohtoshi R."/>
            <person name="Moran D.A.P."/>
            <person name="Shinohara A."/>
            <person name="Yoshida Y."/>
            <person name="Fujiwara M."/>
            <person name="Mori M."/>
            <person name="Tomita M."/>
            <person name="Arakawa K."/>
        </authorList>
    </citation>
    <scope>NUCLEOTIDE SEQUENCE [LARGE SCALE GENOMIC DNA]</scope>
</reference>
<gene>
    <name evidence="1" type="ORF">AVEN_32752_1</name>
</gene>
<keyword evidence="2" id="KW-1185">Reference proteome</keyword>
<proteinExistence type="predicted"/>
<dbReference type="AlphaFoldDB" id="A0A4Y2CWH2"/>
<sequence length="93" mass="10647">MIVLSGRYQFVLSNPRCSWDPGFSDSILPMNFPHWASHGKNRRNLRRVKLGVARDSAPGDSCLTTLSGRYMVDKIEFLLHLLTAYWKIPGDMH</sequence>
<evidence type="ECO:0000313" key="1">
    <source>
        <dbReference type="EMBL" id="GBM08197.1"/>
    </source>
</evidence>
<comment type="caution">
    <text evidence="1">The sequence shown here is derived from an EMBL/GenBank/DDBJ whole genome shotgun (WGS) entry which is preliminary data.</text>
</comment>
<name>A0A4Y2CWH2_ARAVE</name>
<organism evidence="1 2">
    <name type="scientific">Araneus ventricosus</name>
    <name type="common">Orbweaver spider</name>
    <name type="synonym">Epeira ventricosa</name>
    <dbReference type="NCBI Taxonomy" id="182803"/>
    <lineage>
        <taxon>Eukaryota</taxon>
        <taxon>Metazoa</taxon>
        <taxon>Ecdysozoa</taxon>
        <taxon>Arthropoda</taxon>
        <taxon>Chelicerata</taxon>
        <taxon>Arachnida</taxon>
        <taxon>Araneae</taxon>
        <taxon>Araneomorphae</taxon>
        <taxon>Entelegynae</taxon>
        <taxon>Araneoidea</taxon>
        <taxon>Araneidae</taxon>
        <taxon>Araneus</taxon>
    </lineage>
</organism>
<accession>A0A4Y2CWH2</accession>
<dbReference type="Proteomes" id="UP000499080">
    <property type="component" value="Unassembled WGS sequence"/>
</dbReference>
<dbReference type="EMBL" id="BGPR01000253">
    <property type="protein sequence ID" value="GBM08197.1"/>
    <property type="molecule type" value="Genomic_DNA"/>
</dbReference>
<evidence type="ECO:0000313" key="2">
    <source>
        <dbReference type="Proteomes" id="UP000499080"/>
    </source>
</evidence>
<protein>
    <submittedName>
        <fullName evidence="1">Uncharacterized protein</fullName>
    </submittedName>
</protein>